<dbReference type="PATRIC" id="fig|1359194.3.peg.772"/>
<organism evidence="1 2">
    <name type="scientific">Rickettsia bellii str. RML Mogi</name>
    <dbReference type="NCBI Taxonomy" id="1359194"/>
    <lineage>
        <taxon>Bacteria</taxon>
        <taxon>Pseudomonadati</taxon>
        <taxon>Pseudomonadota</taxon>
        <taxon>Alphaproteobacteria</taxon>
        <taxon>Rickettsiales</taxon>
        <taxon>Rickettsiaceae</taxon>
        <taxon>Rickettsieae</taxon>
        <taxon>Rickettsia</taxon>
        <taxon>belli group</taxon>
    </lineage>
</organism>
<dbReference type="Proteomes" id="UP000033689">
    <property type="component" value="Unassembled WGS sequence"/>
</dbReference>
<gene>
    <name evidence="1" type="ORF">RBEMOGI_0764</name>
</gene>
<sequence>MKIVKKDTKKIEFDKEKVQNLSLDAQKNRLEEYYKRKDLLLLSNNYVDNLSKNAKRMIEQKNKIKSD</sequence>
<dbReference type="RefSeq" id="WP_045799723.1">
    <property type="nucleotide sequence ID" value="NZ_LAOJ01000001.1"/>
</dbReference>
<proteinExistence type="predicted"/>
<dbReference type="AlphaFoldDB" id="A0A0F3QIS7"/>
<dbReference type="EMBL" id="LAOJ01000001">
    <property type="protein sequence ID" value="KJV92142.1"/>
    <property type="molecule type" value="Genomic_DNA"/>
</dbReference>
<dbReference type="STRING" id="33990.A3306_00185"/>
<evidence type="ECO:0000313" key="2">
    <source>
        <dbReference type="Proteomes" id="UP000033689"/>
    </source>
</evidence>
<protein>
    <submittedName>
        <fullName evidence="1">Uncharacterized protein</fullName>
    </submittedName>
</protein>
<reference evidence="1 2" key="1">
    <citation type="submission" date="2015-02" db="EMBL/GenBank/DDBJ databases">
        <title>Genome Sequencing of Rickettsiales.</title>
        <authorList>
            <person name="Daugherty S.C."/>
            <person name="Su Q."/>
            <person name="Abolude K."/>
            <person name="Beier-Sexton M."/>
            <person name="Carlyon J.A."/>
            <person name="Carter R."/>
            <person name="Day N.P."/>
            <person name="Dumler S.J."/>
            <person name="Dyachenko V."/>
            <person name="Godinez A."/>
            <person name="Kurtti T.J."/>
            <person name="Lichay M."/>
            <person name="Mullins K.E."/>
            <person name="Ott S."/>
            <person name="Pappas-Brown V."/>
            <person name="Paris D.H."/>
            <person name="Patel P."/>
            <person name="Richards A.L."/>
            <person name="Sadzewicz L."/>
            <person name="Sears K."/>
            <person name="Seidman D."/>
            <person name="Sengamalay N."/>
            <person name="Stenos J."/>
            <person name="Tallon L.J."/>
            <person name="Vincent G."/>
            <person name="Fraser C.M."/>
            <person name="Munderloh U."/>
            <person name="Dunning-Hotopp J.C."/>
        </authorList>
    </citation>
    <scope>NUCLEOTIDE SEQUENCE [LARGE SCALE GENOMIC DNA]</scope>
    <source>
        <strain evidence="1 2">RML Mogi</strain>
    </source>
</reference>
<name>A0A0F3QIS7_RICBE</name>
<accession>A0A0F3QIS7</accession>
<evidence type="ECO:0000313" key="1">
    <source>
        <dbReference type="EMBL" id="KJV92142.1"/>
    </source>
</evidence>
<comment type="caution">
    <text evidence="1">The sequence shown here is derived from an EMBL/GenBank/DDBJ whole genome shotgun (WGS) entry which is preliminary data.</text>
</comment>